<evidence type="ECO:0000313" key="2">
    <source>
        <dbReference type="Proteomes" id="UP000517916"/>
    </source>
</evidence>
<organism evidence="1 2">
    <name type="scientific">Kutzneria viridogrisea</name>
    <dbReference type="NCBI Taxonomy" id="47990"/>
    <lineage>
        <taxon>Bacteria</taxon>
        <taxon>Bacillati</taxon>
        <taxon>Actinomycetota</taxon>
        <taxon>Actinomycetes</taxon>
        <taxon>Pseudonocardiales</taxon>
        <taxon>Pseudonocardiaceae</taxon>
        <taxon>Kutzneria</taxon>
    </lineage>
</organism>
<dbReference type="Pfam" id="PF19397">
    <property type="entry name" value="DUF5972"/>
    <property type="match status" value="1"/>
</dbReference>
<evidence type="ECO:0008006" key="3">
    <source>
        <dbReference type="Google" id="ProtNLM"/>
    </source>
</evidence>
<reference evidence="1 2" key="1">
    <citation type="submission" date="2020-08" db="EMBL/GenBank/DDBJ databases">
        <title>Genomic Encyclopedia of Archaeal and Bacterial Type Strains, Phase II (KMG-II): from individual species to whole genera.</title>
        <authorList>
            <person name="Goeker M."/>
        </authorList>
    </citation>
    <scope>NUCLEOTIDE SEQUENCE [LARGE SCALE GENOMIC DNA]</scope>
    <source>
        <strain evidence="1 2">DSM 43850</strain>
    </source>
</reference>
<dbReference type="InterPro" id="IPR046015">
    <property type="entry name" value="DUF5972"/>
</dbReference>
<protein>
    <recommendedName>
        <fullName evidence="3">Lasso RiPP family leader peptide-containing protein</fullName>
    </recommendedName>
</protein>
<dbReference type="NCBIfam" id="NF033521">
    <property type="entry name" value="lasso_leader_L3"/>
    <property type="match status" value="1"/>
</dbReference>
<dbReference type="EMBL" id="JACJID010000010">
    <property type="protein sequence ID" value="MBA8932067.1"/>
    <property type="molecule type" value="Genomic_DNA"/>
</dbReference>
<sequence>MKSVYEAPALIAAGSFAKVTAGGPVQGQGGGGHGKWGHGRDHCCRRRVHDC</sequence>
<evidence type="ECO:0000313" key="1">
    <source>
        <dbReference type="EMBL" id="MBA8932067.1"/>
    </source>
</evidence>
<keyword evidence="2" id="KW-1185">Reference proteome</keyword>
<comment type="caution">
    <text evidence="1">The sequence shown here is derived from an EMBL/GenBank/DDBJ whole genome shotgun (WGS) entry which is preliminary data.</text>
</comment>
<accession>A0ABR6BYT0</accession>
<dbReference type="Proteomes" id="UP000517916">
    <property type="component" value="Unassembled WGS sequence"/>
</dbReference>
<name>A0ABR6BYT0_9PSEU</name>
<gene>
    <name evidence="1" type="ORF">BC739_009326</name>
</gene>
<proteinExistence type="predicted"/>